<comment type="caution">
    <text evidence="5">The sequence shown here is derived from an EMBL/GenBank/DDBJ whole genome shotgun (WGS) entry which is preliminary data.</text>
</comment>
<dbReference type="RefSeq" id="WP_264489072.1">
    <property type="nucleotide sequence ID" value="NZ_JAPDDT010000010.1"/>
</dbReference>
<dbReference type="PROSITE" id="PS01124">
    <property type="entry name" value="HTH_ARAC_FAMILY_2"/>
    <property type="match status" value="1"/>
</dbReference>
<accession>A0ABT3GNB8</accession>
<dbReference type="PROSITE" id="PS00041">
    <property type="entry name" value="HTH_ARAC_FAMILY_1"/>
    <property type="match status" value="1"/>
</dbReference>
<dbReference type="SMART" id="SM00342">
    <property type="entry name" value="HTH_ARAC"/>
    <property type="match status" value="1"/>
</dbReference>
<reference evidence="5 6" key="1">
    <citation type="submission" date="2022-10" db="EMBL/GenBank/DDBJ databases">
        <title>Luteolibacter arcticus strain CCTCC AB 2014275, whole genome shotgun sequencing project.</title>
        <authorList>
            <person name="Zhao G."/>
            <person name="Shen L."/>
        </authorList>
    </citation>
    <scope>NUCLEOTIDE SEQUENCE [LARGE SCALE GENOMIC DNA]</scope>
    <source>
        <strain evidence="5 6">CCTCC AB 2014275</strain>
    </source>
</reference>
<name>A0ABT3GNB8_9BACT</name>
<dbReference type="InterPro" id="IPR046335">
    <property type="entry name" value="LacI/GalR-like_sensor"/>
</dbReference>
<evidence type="ECO:0000256" key="3">
    <source>
        <dbReference type="ARBA" id="ARBA00023163"/>
    </source>
</evidence>
<keyword evidence="1" id="KW-0805">Transcription regulation</keyword>
<dbReference type="Pfam" id="PF13377">
    <property type="entry name" value="Peripla_BP_3"/>
    <property type="match status" value="1"/>
</dbReference>
<keyword evidence="6" id="KW-1185">Reference proteome</keyword>
<keyword evidence="2" id="KW-0238">DNA-binding</keyword>
<evidence type="ECO:0000259" key="4">
    <source>
        <dbReference type="PROSITE" id="PS01124"/>
    </source>
</evidence>
<dbReference type="InterPro" id="IPR028082">
    <property type="entry name" value="Peripla_BP_I"/>
</dbReference>
<protein>
    <submittedName>
        <fullName evidence="5">Substrate-binding domain-containing protein</fullName>
    </submittedName>
</protein>
<dbReference type="InterPro" id="IPR009057">
    <property type="entry name" value="Homeodomain-like_sf"/>
</dbReference>
<gene>
    <name evidence="5" type="ORF">OKA05_20550</name>
</gene>
<dbReference type="Pfam" id="PF12833">
    <property type="entry name" value="HTH_18"/>
    <property type="match status" value="1"/>
</dbReference>
<dbReference type="Gene3D" id="1.10.10.60">
    <property type="entry name" value="Homeodomain-like"/>
    <property type="match status" value="2"/>
</dbReference>
<dbReference type="SUPFAM" id="SSF53822">
    <property type="entry name" value="Periplasmic binding protein-like I"/>
    <property type="match status" value="1"/>
</dbReference>
<evidence type="ECO:0000256" key="2">
    <source>
        <dbReference type="ARBA" id="ARBA00023125"/>
    </source>
</evidence>
<dbReference type="InterPro" id="IPR018062">
    <property type="entry name" value="HTH_AraC-typ_CS"/>
</dbReference>
<dbReference type="PANTHER" id="PTHR30146">
    <property type="entry name" value="LACI-RELATED TRANSCRIPTIONAL REPRESSOR"/>
    <property type="match status" value="1"/>
</dbReference>
<dbReference type="EMBL" id="JAPDDT010000010">
    <property type="protein sequence ID" value="MCW1924965.1"/>
    <property type="molecule type" value="Genomic_DNA"/>
</dbReference>
<keyword evidence="3" id="KW-0804">Transcription</keyword>
<feature type="domain" description="HTH araC/xylS-type" evidence="4">
    <location>
        <begin position="280"/>
        <end position="378"/>
    </location>
</feature>
<evidence type="ECO:0000313" key="5">
    <source>
        <dbReference type="EMBL" id="MCW1924965.1"/>
    </source>
</evidence>
<dbReference type="PANTHER" id="PTHR30146:SF24">
    <property type="entry name" value="XYLOSE OPERON REGULATORY PROTEIN"/>
    <property type="match status" value="1"/>
</dbReference>
<evidence type="ECO:0000313" key="6">
    <source>
        <dbReference type="Proteomes" id="UP001320876"/>
    </source>
</evidence>
<proteinExistence type="predicted"/>
<dbReference type="SUPFAM" id="SSF46689">
    <property type="entry name" value="Homeodomain-like"/>
    <property type="match status" value="2"/>
</dbReference>
<evidence type="ECO:0000256" key="1">
    <source>
        <dbReference type="ARBA" id="ARBA00023015"/>
    </source>
</evidence>
<organism evidence="5 6">
    <name type="scientific">Luteolibacter arcticus</name>
    <dbReference type="NCBI Taxonomy" id="1581411"/>
    <lineage>
        <taxon>Bacteria</taxon>
        <taxon>Pseudomonadati</taxon>
        <taxon>Verrucomicrobiota</taxon>
        <taxon>Verrucomicrobiia</taxon>
        <taxon>Verrucomicrobiales</taxon>
        <taxon>Verrucomicrobiaceae</taxon>
        <taxon>Luteolibacter</taxon>
    </lineage>
</organism>
<dbReference type="Gene3D" id="3.40.50.2300">
    <property type="match status" value="2"/>
</dbReference>
<dbReference type="InterPro" id="IPR018060">
    <property type="entry name" value="HTH_AraC"/>
</dbReference>
<sequence length="394" mass="43883">MKRQKSVLLALGWHDHRLLAGIAAYAAEHHWHISAASITKELAIPWGWSGDGVLAWLAGSDELCEFVQSLHKPTVDFSLRRANLPFTHVVQDHAECARLAADHFIRRGFKNYLFYSDSGNWTFEERGDGFVRAVAKHGHDCTWVRWHSHKSYRKGRGEWTERRAWLAAKIGQAKKPLAVFAANGTLAVEVQEVCDLADIAVPQEVSIIGIEDDLLLPQSSQRPITAVDPDFENLGYQGAAWLDRMMNGIKVEPTPIRIPPTRIIARRSTDITAVNHPGVAKALRFIAERFSENIDIDTVARTAGISRRGLHQAFIEHLGLTPGEHIRSTRIEHAKRLLGESNNKVESVAFLCGYQSVNSFFIAFKQACGVPPGEFRKQVSLGRSPKPDGDVVVA</sequence>
<dbReference type="Proteomes" id="UP001320876">
    <property type="component" value="Unassembled WGS sequence"/>
</dbReference>